<sequence>MHSLTIFPIWQMSLESTKHLVSIQEKSSMSLTKKSIRSELLFAIWKYYLLSGSSLFSSIRGLISSRLALIALRGFLNSWAAEAKAIACISVMFLCFSNSCQYDMSRIVVIVRQQEPELIDYLKTCTCFDASLLLSPTLEKQSPFFQ</sequence>
<name>A0A8J8T839_HALGN</name>
<accession>A0A8J8T839</accession>
<comment type="caution">
    <text evidence="1">The sequence shown here is derived from an EMBL/GenBank/DDBJ whole genome shotgun (WGS) entry which is preliminary data.</text>
</comment>
<protein>
    <submittedName>
        <fullName evidence="1">Uncharacterized protein</fullName>
    </submittedName>
</protein>
<proteinExistence type="predicted"/>
<evidence type="ECO:0000313" key="1">
    <source>
        <dbReference type="EMBL" id="TNV84798.1"/>
    </source>
</evidence>
<evidence type="ECO:0000313" key="2">
    <source>
        <dbReference type="Proteomes" id="UP000785679"/>
    </source>
</evidence>
<dbReference type="EMBL" id="RRYP01002410">
    <property type="protein sequence ID" value="TNV84798.1"/>
    <property type="molecule type" value="Genomic_DNA"/>
</dbReference>
<gene>
    <name evidence="1" type="ORF">FGO68_gene8327</name>
</gene>
<keyword evidence="2" id="KW-1185">Reference proteome</keyword>
<reference evidence="1" key="1">
    <citation type="submission" date="2019-06" db="EMBL/GenBank/DDBJ databases">
        <authorList>
            <person name="Zheng W."/>
        </authorList>
    </citation>
    <scope>NUCLEOTIDE SEQUENCE</scope>
    <source>
        <strain evidence="1">QDHG01</strain>
    </source>
</reference>
<dbReference type="AlphaFoldDB" id="A0A8J8T839"/>
<organism evidence="1 2">
    <name type="scientific">Halteria grandinella</name>
    <dbReference type="NCBI Taxonomy" id="5974"/>
    <lineage>
        <taxon>Eukaryota</taxon>
        <taxon>Sar</taxon>
        <taxon>Alveolata</taxon>
        <taxon>Ciliophora</taxon>
        <taxon>Intramacronucleata</taxon>
        <taxon>Spirotrichea</taxon>
        <taxon>Stichotrichia</taxon>
        <taxon>Sporadotrichida</taxon>
        <taxon>Halteriidae</taxon>
        <taxon>Halteria</taxon>
    </lineage>
</organism>
<dbReference type="Proteomes" id="UP000785679">
    <property type="component" value="Unassembled WGS sequence"/>
</dbReference>